<evidence type="ECO:0000313" key="2">
    <source>
        <dbReference type="EnsemblMetazoa" id="CJA10117.1"/>
    </source>
</evidence>
<feature type="region of interest" description="Disordered" evidence="1">
    <location>
        <begin position="192"/>
        <end position="259"/>
    </location>
</feature>
<sequence>MFQRDANFKIPLSKTFEIKGSDDVLATNPKIFLEKKKFRADYLSMQSVERTLAIYKIAGGQNVIATFERLRREIEDLQYLGVYKQRTGASPIVWFDASENDRAGHGSISFMVNGKKKGYRVKLSQNNRPPSTLGSHIHMGQYIKLEVNAKVAEPVRLQDIFCRSLLSGELFIDFLIEKLIPELEKGENVTTQISNTFRRPPGSAPSVGRTMPGQYFRNRGPPPASMNFRQPAGSGRDNHGGGNRSGAPRNQRRNWRDVN</sequence>
<dbReference type="AlphaFoldDB" id="A0A8R1HS35"/>
<name>A0A8R1HS35_CAEJA</name>
<keyword evidence="3" id="KW-1185">Reference proteome</keyword>
<evidence type="ECO:0000256" key="1">
    <source>
        <dbReference type="SAM" id="MobiDB-lite"/>
    </source>
</evidence>
<reference evidence="3" key="1">
    <citation type="submission" date="2010-08" db="EMBL/GenBank/DDBJ databases">
        <authorList>
            <consortium name="Caenorhabditis japonica Sequencing Consortium"/>
            <person name="Wilson R.K."/>
        </authorList>
    </citation>
    <scope>NUCLEOTIDE SEQUENCE [LARGE SCALE GENOMIC DNA]</scope>
    <source>
        <strain evidence="3">DF5081</strain>
    </source>
</reference>
<reference evidence="2" key="2">
    <citation type="submission" date="2022-06" db="UniProtKB">
        <authorList>
            <consortium name="EnsemblMetazoa"/>
        </authorList>
    </citation>
    <scope>IDENTIFICATION</scope>
    <source>
        <strain evidence="2">DF5081</strain>
    </source>
</reference>
<evidence type="ECO:0000313" key="3">
    <source>
        <dbReference type="Proteomes" id="UP000005237"/>
    </source>
</evidence>
<dbReference type="EnsemblMetazoa" id="CJA10117.1">
    <property type="protein sequence ID" value="CJA10117.1"/>
    <property type="gene ID" value="WBGene00129321"/>
</dbReference>
<protein>
    <submittedName>
        <fullName evidence="2">Uncharacterized protein</fullName>
    </submittedName>
</protein>
<dbReference type="Proteomes" id="UP000005237">
    <property type="component" value="Unassembled WGS sequence"/>
</dbReference>
<proteinExistence type="predicted"/>
<organism evidence="2 3">
    <name type="scientific">Caenorhabditis japonica</name>
    <dbReference type="NCBI Taxonomy" id="281687"/>
    <lineage>
        <taxon>Eukaryota</taxon>
        <taxon>Metazoa</taxon>
        <taxon>Ecdysozoa</taxon>
        <taxon>Nematoda</taxon>
        <taxon>Chromadorea</taxon>
        <taxon>Rhabditida</taxon>
        <taxon>Rhabditina</taxon>
        <taxon>Rhabditomorpha</taxon>
        <taxon>Rhabditoidea</taxon>
        <taxon>Rhabditidae</taxon>
        <taxon>Peloderinae</taxon>
        <taxon>Caenorhabditis</taxon>
    </lineage>
</organism>
<accession>A0A8R1HS35</accession>